<evidence type="ECO:0000256" key="3">
    <source>
        <dbReference type="ARBA" id="ARBA00022475"/>
    </source>
</evidence>
<feature type="transmembrane region" description="Helical" evidence="7">
    <location>
        <begin position="236"/>
        <end position="254"/>
    </location>
</feature>
<proteinExistence type="inferred from homology"/>
<dbReference type="PANTHER" id="PTHR40074">
    <property type="entry name" value="O-ACETYLTRANSFERASE WECH"/>
    <property type="match status" value="1"/>
</dbReference>
<comment type="subcellular location">
    <subcellularLocation>
        <location evidence="1">Cell membrane</location>
        <topology evidence="1">Multi-pass membrane protein</topology>
    </subcellularLocation>
</comment>
<evidence type="ECO:0000256" key="4">
    <source>
        <dbReference type="ARBA" id="ARBA00022692"/>
    </source>
</evidence>
<feature type="domain" description="Acyltransferase 3" evidence="8">
    <location>
        <begin position="15"/>
        <end position="363"/>
    </location>
</feature>
<dbReference type="Pfam" id="PF01757">
    <property type="entry name" value="Acyl_transf_3"/>
    <property type="match status" value="1"/>
</dbReference>
<dbReference type="STRING" id="1122149.FD44_GL000439"/>
<dbReference type="RefSeq" id="WP_010619549.1">
    <property type="nucleotide sequence ID" value="NZ_CP042371.1"/>
</dbReference>
<evidence type="ECO:0000256" key="2">
    <source>
        <dbReference type="ARBA" id="ARBA00007400"/>
    </source>
</evidence>
<reference evidence="9 10" key="1">
    <citation type="journal article" date="2019" name="Appl. Microbiol. Biotechnol.">
        <title>Uncovering carbohydrate metabolism through a genotype-phenotype association study of 56 lactic acid bacteria genomes.</title>
        <authorList>
            <person name="Buron-Moles G."/>
            <person name="Chailyan A."/>
            <person name="Dolejs I."/>
            <person name="Forster J."/>
            <person name="Miks M.H."/>
        </authorList>
    </citation>
    <scope>NUCLEOTIDE SEQUENCE [LARGE SCALE GENOMIC DNA]</scope>
    <source>
        <strain evidence="9 10">ATCC 49373</strain>
    </source>
</reference>
<evidence type="ECO:0000256" key="5">
    <source>
        <dbReference type="ARBA" id="ARBA00022989"/>
    </source>
</evidence>
<keyword evidence="6 7" id="KW-0472">Membrane</keyword>
<keyword evidence="10" id="KW-1185">Reference proteome</keyword>
<comment type="caution">
    <text evidence="9">The sequence shown here is derived from an EMBL/GenBank/DDBJ whole genome shotgun (WGS) entry which is preliminary data.</text>
</comment>
<dbReference type="PANTHER" id="PTHR40074:SF2">
    <property type="entry name" value="O-ACETYLTRANSFERASE WECH"/>
    <property type="match status" value="1"/>
</dbReference>
<evidence type="ECO:0000256" key="6">
    <source>
        <dbReference type="ARBA" id="ARBA00023136"/>
    </source>
</evidence>
<evidence type="ECO:0000256" key="1">
    <source>
        <dbReference type="ARBA" id="ARBA00004651"/>
    </source>
</evidence>
<feature type="transmembrane region" description="Helical" evidence="7">
    <location>
        <begin position="137"/>
        <end position="158"/>
    </location>
</feature>
<dbReference type="Proteomes" id="UP000294854">
    <property type="component" value="Unassembled WGS sequence"/>
</dbReference>
<protein>
    <recommendedName>
        <fullName evidence="8">Acyltransferase 3 domain-containing protein</fullName>
    </recommendedName>
</protein>
<feature type="transmembrane region" description="Helical" evidence="7">
    <location>
        <begin position="344"/>
        <end position="367"/>
    </location>
</feature>
<feature type="transmembrane region" description="Helical" evidence="7">
    <location>
        <begin position="167"/>
        <end position="187"/>
    </location>
</feature>
<dbReference type="GO" id="GO:0009246">
    <property type="term" value="P:enterobacterial common antigen biosynthetic process"/>
    <property type="evidence" value="ECO:0007669"/>
    <property type="project" value="TreeGrafter"/>
</dbReference>
<keyword evidence="4 7" id="KW-0812">Transmembrane</keyword>
<feature type="transmembrane region" description="Helical" evidence="7">
    <location>
        <begin position="316"/>
        <end position="338"/>
    </location>
</feature>
<dbReference type="GO" id="GO:0005886">
    <property type="term" value="C:plasma membrane"/>
    <property type="evidence" value="ECO:0007669"/>
    <property type="project" value="UniProtKB-SubCell"/>
</dbReference>
<evidence type="ECO:0000259" key="8">
    <source>
        <dbReference type="Pfam" id="PF01757"/>
    </source>
</evidence>
<keyword evidence="5 7" id="KW-1133">Transmembrane helix</keyword>
<sequence length="406" mass="47105">MAEQKMTRHGKPYLYEVDFMRCVFIFGVLLNHTTTAFGTAMNDSLSKSLIHATHLSLHFTRMGFMFMTGLVLFLNYYGKNSKWLTFWKRRYTSVGIPYLAWNAILLLFVDLFSGIALNGMQYWKDFSYSVLHGNNFYLYYVFVVFQLYLIFPAFIWLFRKFKDHHRTILLVSFTIQLALLIGVKYGLPHIDNSGWPYIFRAYGNNVLMYQAYFLAGGYTAIHYQKVTAFLTKFKKQVYAIAVLLSFGTFLLYEYNGRILKLSFSKMMTAQQPYLMVYALVMVAVVFLIGQKYAFYRMHGLNPTVEKFIATSSKVSFGIYLVQTIPLAILSFTLSKLTFIPSWLMFWGIPIGYAFVVGSSFLISYFCLKVPPFDLLIGRGKLKWPWKFKQPNSENIAIEAEKKSSHA</sequence>
<feature type="transmembrane region" description="Helical" evidence="7">
    <location>
        <begin position="207"/>
        <end position="224"/>
    </location>
</feature>
<feature type="transmembrane region" description="Helical" evidence="7">
    <location>
        <begin position="274"/>
        <end position="295"/>
    </location>
</feature>
<evidence type="ECO:0000313" key="9">
    <source>
        <dbReference type="EMBL" id="TDG71329.1"/>
    </source>
</evidence>
<keyword evidence="3" id="KW-1003">Cell membrane</keyword>
<feature type="transmembrane region" description="Helical" evidence="7">
    <location>
        <begin position="98"/>
        <end position="117"/>
    </location>
</feature>
<feature type="transmembrane region" description="Helical" evidence="7">
    <location>
        <begin position="59"/>
        <end position="77"/>
    </location>
</feature>
<evidence type="ECO:0000313" key="10">
    <source>
        <dbReference type="Proteomes" id="UP000294854"/>
    </source>
</evidence>
<name>A0A4R5NDK9_9LACO</name>
<feature type="transmembrane region" description="Helical" evidence="7">
    <location>
        <begin position="21"/>
        <end position="39"/>
    </location>
</feature>
<evidence type="ECO:0000256" key="7">
    <source>
        <dbReference type="SAM" id="Phobius"/>
    </source>
</evidence>
<gene>
    <name evidence="9" type="ORF">C5L31_001953</name>
</gene>
<dbReference type="InterPro" id="IPR002656">
    <property type="entry name" value="Acyl_transf_3_dom"/>
</dbReference>
<accession>A0A4R5NDK9</accession>
<comment type="similarity">
    <text evidence="2">Belongs to the acyltransferase 3 family.</text>
</comment>
<dbReference type="AlphaFoldDB" id="A0A4R5NDK9"/>
<dbReference type="EMBL" id="PUFO01000106">
    <property type="protein sequence ID" value="TDG71329.1"/>
    <property type="molecule type" value="Genomic_DNA"/>
</dbReference>
<organism evidence="9 10">
    <name type="scientific">Secundilactobacillus malefermentans</name>
    <dbReference type="NCBI Taxonomy" id="176292"/>
    <lineage>
        <taxon>Bacteria</taxon>
        <taxon>Bacillati</taxon>
        <taxon>Bacillota</taxon>
        <taxon>Bacilli</taxon>
        <taxon>Lactobacillales</taxon>
        <taxon>Lactobacillaceae</taxon>
        <taxon>Secundilactobacillus</taxon>
    </lineage>
</organism>
<dbReference type="GO" id="GO:0016413">
    <property type="term" value="F:O-acetyltransferase activity"/>
    <property type="evidence" value="ECO:0007669"/>
    <property type="project" value="TreeGrafter"/>
</dbReference>